<dbReference type="PROSITE" id="PS00893">
    <property type="entry name" value="NUDIX_BOX"/>
    <property type="match status" value="1"/>
</dbReference>
<dbReference type="InterPro" id="IPR020084">
    <property type="entry name" value="NUDIX_hydrolase_CS"/>
</dbReference>
<comment type="similarity">
    <text evidence="2 4">Belongs to the Nudix hydrolase family.</text>
</comment>
<dbReference type="PANTHER" id="PTHR43046">
    <property type="entry name" value="GDP-MANNOSE MANNOSYL HYDROLASE"/>
    <property type="match status" value="1"/>
</dbReference>
<protein>
    <submittedName>
        <fullName evidence="7">NUDIX domain-containing protein</fullName>
    </submittedName>
</protein>
<dbReference type="SUPFAM" id="SSF55811">
    <property type="entry name" value="Nudix"/>
    <property type="match status" value="1"/>
</dbReference>
<name>A0ABW6WSC7_9ACTN</name>
<accession>A0ABW6WSC7</accession>
<evidence type="ECO:0000256" key="3">
    <source>
        <dbReference type="ARBA" id="ARBA00022801"/>
    </source>
</evidence>
<dbReference type="InterPro" id="IPR015797">
    <property type="entry name" value="NUDIX_hydrolase-like_dom_sf"/>
</dbReference>
<evidence type="ECO:0000256" key="1">
    <source>
        <dbReference type="ARBA" id="ARBA00001946"/>
    </source>
</evidence>
<feature type="region of interest" description="Disordered" evidence="5">
    <location>
        <begin position="146"/>
        <end position="165"/>
    </location>
</feature>
<dbReference type="Gene3D" id="3.90.79.10">
    <property type="entry name" value="Nucleoside Triphosphate Pyrophosphohydrolase"/>
    <property type="match status" value="1"/>
</dbReference>
<dbReference type="RefSeq" id="WP_020516990.1">
    <property type="nucleotide sequence ID" value="NZ_JBIAZU010000008.1"/>
</dbReference>
<dbReference type="InterPro" id="IPR020476">
    <property type="entry name" value="Nudix_hydrolase"/>
</dbReference>
<dbReference type="EMBL" id="JBIAZU010000008">
    <property type="protein sequence ID" value="MFF5296216.1"/>
    <property type="molecule type" value="Genomic_DNA"/>
</dbReference>
<evidence type="ECO:0000259" key="6">
    <source>
        <dbReference type="PROSITE" id="PS51462"/>
    </source>
</evidence>
<evidence type="ECO:0000256" key="2">
    <source>
        <dbReference type="ARBA" id="ARBA00005582"/>
    </source>
</evidence>
<proteinExistence type="inferred from homology"/>
<evidence type="ECO:0000313" key="7">
    <source>
        <dbReference type="EMBL" id="MFF5296216.1"/>
    </source>
</evidence>
<reference evidence="7 8" key="1">
    <citation type="submission" date="2024-10" db="EMBL/GenBank/DDBJ databases">
        <title>The Natural Products Discovery Center: Release of the First 8490 Sequenced Strains for Exploring Actinobacteria Biosynthetic Diversity.</title>
        <authorList>
            <person name="Kalkreuter E."/>
            <person name="Kautsar S.A."/>
            <person name="Yang D."/>
            <person name="Bader C.D."/>
            <person name="Teijaro C.N."/>
            <person name="Fluegel L."/>
            <person name="Davis C.M."/>
            <person name="Simpson J.R."/>
            <person name="Lauterbach L."/>
            <person name="Steele A.D."/>
            <person name="Gui C."/>
            <person name="Meng S."/>
            <person name="Li G."/>
            <person name="Viehrig K."/>
            <person name="Ye F."/>
            <person name="Su P."/>
            <person name="Kiefer A.F."/>
            <person name="Nichols A."/>
            <person name="Cepeda A.J."/>
            <person name="Yan W."/>
            <person name="Fan B."/>
            <person name="Jiang Y."/>
            <person name="Adhikari A."/>
            <person name="Zheng C.-J."/>
            <person name="Schuster L."/>
            <person name="Cowan T.M."/>
            <person name="Smanski M.J."/>
            <person name="Chevrette M.G."/>
            <person name="De Carvalho L.P.S."/>
            <person name="Shen B."/>
        </authorList>
    </citation>
    <scope>NUCLEOTIDE SEQUENCE [LARGE SCALE GENOMIC DNA]</scope>
    <source>
        <strain evidence="7 8">NPDC000087</strain>
    </source>
</reference>
<comment type="caution">
    <text evidence="7">The sequence shown here is derived from an EMBL/GenBank/DDBJ whole genome shotgun (WGS) entry which is preliminary data.</text>
</comment>
<evidence type="ECO:0000313" key="8">
    <source>
        <dbReference type="Proteomes" id="UP001602245"/>
    </source>
</evidence>
<keyword evidence="3 4" id="KW-0378">Hydrolase</keyword>
<dbReference type="PROSITE" id="PS51462">
    <property type="entry name" value="NUDIX"/>
    <property type="match status" value="1"/>
</dbReference>
<evidence type="ECO:0000256" key="4">
    <source>
        <dbReference type="RuleBase" id="RU003476"/>
    </source>
</evidence>
<dbReference type="Proteomes" id="UP001602245">
    <property type="component" value="Unassembled WGS sequence"/>
</dbReference>
<keyword evidence="8" id="KW-1185">Reference proteome</keyword>
<dbReference type="InterPro" id="IPR000086">
    <property type="entry name" value="NUDIX_hydrolase_dom"/>
</dbReference>
<feature type="domain" description="Nudix hydrolase" evidence="6">
    <location>
        <begin position="19"/>
        <end position="154"/>
    </location>
</feature>
<dbReference type="PRINTS" id="PR00502">
    <property type="entry name" value="NUDIXFAMILY"/>
</dbReference>
<dbReference type="Pfam" id="PF00293">
    <property type="entry name" value="NUDIX"/>
    <property type="match status" value="1"/>
</dbReference>
<comment type="cofactor">
    <cofactor evidence="1">
        <name>Mg(2+)</name>
        <dbReference type="ChEBI" id="CHEBI:18420"/>
    </cofactor>
</comment>
<evidence type="ECO:0000256" key="5">
    <source>
        <dbReference type="SAM" id="MobiDB-lite"/>
    </source>
</evidence>
<organism evidence="7 8">
    <name type="scientific">Paractinoplanes globisporus</name>
    <dbReference type="NCBI Taxonomy" id="113565"/>
    <lineage>
        <taxon>Bacteria</taxon>
        <taxon>Bacillati</taxon>
        <taxon>Actinomycetota</taxon>
        <taxon>Actinomycetes</taxon>
        <taxon>Micromonosporales</taxon>
        <taxon>Micromonosporaceae</taxon>
        <taxon>Paractinoplanes</taxon>
    </lineage>
</organism>
<dbReference type="PANTHER" id="PTHR43046:SF16">
    <property type="entry name" value="ADP-RIBOSE PYROPHOSPHATASE YJHB-RELATED"/>
    <property type="match status" value="1"/>
</dbReference>
<dbReference type="CDD" id="cd18879">
    <property type="entry name" value="NUDIX_Hydrolase"/>
    <property type="match status" value="1"/>
</dbReference>
<gene>
    <name evidence="7" type="ORF">ACFY35_42850</name>
</gene>
<sequence length="165" mass="17985">MPVPPYVTELRAHLGHDLLLLPGTSAIVHDPHGRVLLVRRGDNGRWSLPAGMIDPGEQPTEAVVREVFEETGIHVTVESLGGVATHPVLYPNGDHCEYLHVWFRCRPAGGTARADGDESLEVGWFAESELPPLDEWSRLRLTENDGWFAPPGAPPHPGLSDPSAL</sequence>